<comment type="caution">
    <text evidence="7">The sequence shown here is derived from an EMBL/GenBank/DDBJ whole genome shotgun (WGS) entry which is preliminary data.</text>
</comment>
<evidence type="ECO:0000256" key="4">
    <source>
        <dbReference type="HAMAP-Rule" id="MF_00689"/>
    </source>
</evidence>
<dbReference type="EMBL" id="JBFRYA010000008">
    <property type="protein sequence ID" value="MEX1669410.1"/>
    <property type="molecule type" value="Genomic_DNA"/>
</dbReference>
<evidence type="ECO:0000259" key="5">
    <source>
        <dbReference type="Pfam" id="PF04376"/>
    </source>
</evidence>
<evidence type="ECO:0000256" key="3">
    <source>
        <dbReference type="ARBA" id="ARBA00023315"/>
    </source>
</evidence>
<reference evidence="7 8" key="1">
    <citation type="journal article" date="2011" name="Int. J. Syst. Evol. Microbiol.">
        <title>Zhongshania antarctica gen. nov., sp. nov. and Zhongshania guokunii sp. nov., gammaproteobacteria respectively isolated from coastal attached (fast) ice and surface seawater of the Antarctic.</title>
        <authorList>
            <person name="Li H.J."/>
            <person name="Zhang X.Y."/>
            <person name="Chen C.X."/>
            <person name="Zhang Y.J."/>
            <person name="Gao Z.M."/>
            <person name="Yu Y."/>
            <person name="Chen X.L."/>
            <person name="Chen B."/>
            <person name="Zhang Y.Z."/>
        </authorList>
    </citation>
    <scope>NUCLEOTIDE SEQUENCE [LARGE SCALE GENOMIC DNA]</scope>
    <source>
        <strain evidence="7 8">ZS6-22T</strain>
    </source>
</reference>
<keyword evidence="1 4" id="KW-0963">Cytoplasm</keyword>
<dbReference type="Pfam" id="PF04376">
    <property type="entry name" value="ATE_N"/>
    <property type="match status" value="1"/>
</dbReference>
<keyword evidence="3 4" id="KW-0012">Acyltransferase</keyword>
<dbReference type="InterPro" id="IPR007471">
    <property type="entry name" value="N-end_Aminoacyl_Trfase_N"/>
</dbReference>
<keyword evidence="2 4" id="KW-0808">Transferase</keyword>
<comment type="subcellular location">
    <subcellularLocation>
        <location evidence="4">Cytoplasm</location>
    </subcellularLocation>
</comment>
<evidence type="ECO:0000256" key="1">
    <source>
        <dbReference type="ARBA" id="ARBA00022490"/>
    </source>
</evidence>
<evidence type="ECO:0000313" key="8">
    <source>
        <dbReference type="Proteomes" id="UP001557485"/>
    </source>
</evidence>
<dbReference type="PIRSF" id="PIRSF037208">
    <property type="entry name" value="ATE_pro_prd"/>
    <property type="match status" value="1"/>
</dbReference>
<evidence type="ECO:0000256" key="2">
    <source>
        <dbReference type="ARBA" id="ARBA00022679"/>
    </source>
</evidence>
<dbReference type="PANTHER" id="PTHR21367:SF1">
    <property type="entry name" value="ARGINYL-TRNA--PROTEIN TRANSFERASE 1"/>
    <property type="match status" value="1"/>
</dbReference>
<dbReference type="SUPFAM" id="SSF55729">
    <property type="entry name" value="Acyl-CoA N-acyltransferases (Nat)"/>
    <property type="match status" value="1"/>
</dbReference>
<dbReference type="InterPro" id="IPR016181">
    <property type="entry name" value="Acyl_CoA_acyltransferase"/>
</dbReference>
<dbReference type="Proteomes" id="UP001557485">
    <property type="component" value="Unassembled WGS sequence"/>
</dbReference>
<dbReference type="InterPro" id="IPR017138">
    <property type="entry name" value="Asp_Glu_LeuTrfase"/>
</dbReference>
<comment type="catalytic activity">
    <reaction evidence="4">
        <text>N-terminal L-aspartyl-[protein] + L-leucyl-tRNA(Leu) = N-terminal L-leucyl-L-aspartyl-[protein] + tRNA(Leu) + H(+)</text>
        <dbReference type="Rhea" id="RHEA:50420"/>
        <dbReference type="Rhea" id="RHEA-COMP:9613"/>
        <dbReference type="Rhea" id="RHEA-COMP:9622"/>
        <dbReference type="Rhea" id="RHEA-COMP:12669"/>
        <dbReference type="Rhea" id="RHEA-COMP:12674"/>
        <dbReference type="ChEBI" id="CHEBI:15378"/>
        <dbReference type="ChEBI" id="CHEBI:64720"/>
        <dbReference type="ChEBI" id="CHEBI:78442"/>
        <dbReference type="ChEBI" id="CHEBI:78494"/>
        <dbReference type="ChEBI" id="CHEBI:133042"/>
        <dbReference type="EC" id="2.3.2.29"/>
    </reaction>
</comment>
<dbReference type="InterPro" id="IPR007472">
    <property type="entry name" value="N-end_Aminoacyl_Trfase_C"/>
</dbReference>
<keyword evidence="8" id="KW-1185">Reference proteome</keyword>
<dbReference type="PANTHER" id="PTHR21367">
    <property type="entry name" value="ARGININE-TRNA-PROTEIN TRANSFERASE 1"/>
    <property type="match status" value="1"/>
</dbReference>
<dbReference type="InterPro" id="IPR030700">
    <property type="entry name" value="N-end_Aminoacyl_Trfase"/>
</dbReference>
<gene>
    <name evidence="4" type="primary">bpt</name>
    <name evidence="7" type="ORF">AB4876_10840</name>
</gene>
<dbReference type="NCBIfam" id="NF002342">
    <property type="entry name" value="PRK01305.1-3"/>
    <property type="match status" value="1"/>
</dbReference>
<dbReference type="RefSeq" id="WP_368381680.1">
    <property type="nucleotide sequence ID" value="NZ_JBFRYA010000008.1"/>
</dbReference>
<feature type="domain" description="N-end aminoacyl transferase N-terminal" evidence="5">
    <location>
        <begin position="15"/>
        <end position="85"/>
    </location>
</feature>
<proteinExistence type="inferred from homology"/>
<organism evidence="7 8">
    <name type="scientific">Zhongshania guokunii</name>
    <dbReference type="NCBI Taxonomy" id="641783"/>
    <lineage>
        <taxon>Bacteria</taxon>
        <taxon>Pseudomonadati</taxon>
        <taxon>Pseudomonadota</taxon>
        <taxon>Gammaproteobacteria</taxon>
        <taxon>Cellvibrionales</taxon>
        <taxon>Spongiibacteraceae</taxon>
        <taxon>Zhongshania</taxon>
    </lineage>
</organism>
<name>A0ABV3U7F0_9GAMM</name>
<evidence type="ECO:0000313" key="7">
    <source>
        <dbReference type="EMBL" id="MEX1669410.1"/>
    </source>
</evidence>
<comment type="function">
    <text evidence="4">Functions in the N-end rule pathway of protein degradation where it conjugates Leu from its aminoacyl-tRNA to the N-termini of proteins containing an N-terminal aspartate or glutamate.</text>
</comment>
<protein>
    <recommendedName>
        <fullName evidence="4">Aspartate/glutamate leucyltransferase</fullName>
        <ecNumber evidence="4">2.3.2.29</ecNumber>
    </recommendedName>
</protein>
<accession>A0ABV3U7F0</accession>
<comment type="similarity">
    <text evidence="4">Belongs to the R-transferase family. Bpt subfamily.</text>
</comment>
<dbReference type="Pfam" id="PF04377">
    <property type="entry name" value="ATE_C"/>
    <property type="match status" value="1"/>
</dbReference>
<evidence type="ECO:0000259" key="6">
    <source>
        <dbReference type="Pfam" id="PF04377"/>
    </source>
</evidence>
<dbReference type="GO" id="GO:0004057">
    <property type="term" value="F:arginyl-tRNA--protein transferase activity"/>
    <property type="evidence" value="ECO:0007669"/>
    <property type="project" value="UniProtKB-EC"/>
</dbReference>
<sequence>MTDDKQIKLYATHPHPCSYFGDREAKTLFIDPDANISTPVYSELSRRGFRRSGVHIYRPDCGDCKACIASRVPVNLFKPSRTQRKVANRNSDLKARISDSPADNAYALYEKYINSRHRDGDMYPPSRQQFDSFLGQGSEASQYIHFYLAEQLIAIAVTDVLDDGLSAIYTFYDPDFPQRSLGVYGILWQISRCKDLALPYLYLGYWIRDCQKMRYKTDYKPIELLMSNRWLRLN</sequence>
<comment type="catalytic activity">
    <reaction evidence="4">
        <text>N-terminal L-glutamyl-[protein] + L-leucyl-tRNA(Leu) = N-terminal L-leucyl-L-glutamyl-[protein] + tRNA(Leu) + H(+)</text>
        <dbReference type="Rhea" id="RHEA:50412"/>
        <dbReference type="Rhea" id="RHEA-COMP:9613"/>
        <dbReference type="Rhea" id="RHEA-COMP:9622"/>
        <dbReference type="Rhea" id="RHEA-COMP:12664"/>
        <dbReference type="Rhea" id="RHEA-COMP:12668"/>
        <dbReference type="ChEBI" id="CHEBI:15378"/>
        <dbReference type="ChEBI" id="CHEBI:64721"/>
        <dbReference type="ChEBI" id="CHEBI:78442"/>
        <dbReference type="ChEBI" id="CHEBI:78494"/>
        <dbReference type="ChEBI" id="CHEBI:133041"/>
        <dbReference type="EC" id="2.3.2.29"/>
    </reaction>
</comment>
<dbReference type="NCBIfam" id="NF002341">
    <property type="entry name" value="PRK01305.1-1"/>
    <property type="match status" value="1"/>
</dbReference>
<dbReference type="HAMAP" id="MF_00689">
    <property type="entry name" value="Bpt"/>
    <property type="match status" value="1"/>
</dbReference>
<feature type="domain" description="N-end rule aminoacyl transferase C-terminal" evidence="6">
    <location>
        <begin position="105"/>
        <end position="225"/>
    </location>
</feature>
<dbReference type="NCBIfam" id="NF002346">
    <property type="entry name" value="PRK01305.2-3"/>
    <property type="match status" value="1"/>
</dbReference>
<dbReference type="NCBIfam" id="NF002345">
    <property type="entry name" value="PRK01305.2-2"/>
    <property type="match status" value="1"/>
</dbReference>
<dbReference type="EC" id="2.3.2.29" evidence="4"/>